<accession>A0A6L2J1G1</accession>
<dbReference type="InterPro" id="IPR004242">
    <property type="entry name" value="Transposase_21"/>
</dbReference>
<organism evidence="2">
    <name type="scientific">Tanacetum cinerariifolium</name>
    <name type="common">Dalmatian daisy</name>
    <name type="synonym">Chrysanthemum cinerariifolium</name>
    <dbReference type="NCBI Taxonomy" id="118510"/>
    <lineage>
        <taxon>Eukaryota</taxon>
        <taxon>Viridiplantae</taxon>
        <taxon>Streptophyta</taxon>
        <taxon>Embryophyta</taxon>
        <taxon>Tracheophyta</taxon>
        <taxon>Spermatophyta</taxon>
        <taxon>Magnoliopsida</taxon>
        <taxon>eudicotyledons</taxon>
        <taxon>Gunneridae</taxon>
        <taxon>Pentapetalae</taxon>
        <taxon>asterids</taxon>
        <taxon>campanulids</taxon>
        <taxon>Asterales</taxon>
        <taxon>Asteraceae</taxon>
        <taxon>Asteroideae</taxon>
        <taxon>Anthemideae</taxon>
        <taxon>Anthemidinae</taxon>
        <taxon>Tanacetum</taxon>
    </lineage>
</organism>
<comment type="caution">
    <text evidence="2">The sequence shown here is derived from an EMBL/GenBank/DDBJ whole genome shotgun (WGS) entry which is preliminary data.</text>
</comment>
<evidence type="ECO:0000256" key="1">
    <source>
        <dbReference type="SAM" id="MobiDB-lite"/>
    </source>
</evidence>
<evidence type="ECO:0000313" key="2">
    <source>
        <dbReference type="EMBL" id="GEU30838.1"/>
    </source>
</evidence>
<dbReference type="AlphaFoldDB" id="A0A6L2J1G1"/>
<dbReference type="PANTHER" id="PTHR48258">
    <property type="entry name" value="DUF4218 DOMAIN-CONTAINING PROTEIN-RELATED"/>
    <property type="match status" value="1"/>
</dbReference>
<dbReference type="Pfam" id="PF02992">
    <property type="entry name" value="Transposase_21"/>
    <property type="match status" value="1"/>
</dbReference>
<name>A0A6L2J1G1_TANCI</name>
<dbReference type="EMBL" id="BKCJ010000193">
    <property type="protein sequence ID" value="GEU30838.1"/>
    <property type="molecule type" value="Genomic_DNA"/>
</dbReference>
<dbReference type="PANTHER" id="PTHR48258:SF9">
    <property type="entry name" value="OS01G0348150 PROTEIN"/>
    <property type="match status" value="1"/>
</dbReference>
<gene>
    <name evidence="2" type="ORF">Tci_002816</name>
</gene>
<protein>
    <submittedName>
        <fullName evidence="2">Uncharacterized protein</fullName>
    </submittedName>
</protein>
<reference evidence="2" key="1">
    <citation type="journal article" date="2019" name="Sci. Rep.">
        <title>Draft genome of Tanacetum cinerariifolium, the natural source of mosquito coil.</title>
        <authorList>
            <person name="Yamashiro T."/>
            <person name="Shiraishi A."/>
            <person name="Satake H."/>
            <person name="Nakayama K."/>
        </authorList>
    </citation>
    <scope>NUCLEOTIDE SEQUENCE</scope>
</reference>
<sequence>MSMVVKTQDYKVAKTIKTEGKRFKDLKRKDKVERQSRKANDQRSQSMKEQVYNIDRDEDKSLTTIAISMKSISSATMNSLQGRLVLRIFLENLLEHLSDTKVFTVKMEILLEPTSNKLLVDDLQGKYGGSDKFFTGLLGLIKKDATCWISRWKVDNKTHKVYENILAKVMWITDGVLRHPVDSQAWLIIDEKFLKIAEDPRNLRLRISADGVDVNTGNRHHNKAKEGILWTTRISLGSNFNDQGTNIQREKNVAESIVETLLHVPGKAKDGVNARLDLAELGVKPKLFAMQKEDKTTLPLAGYTLTNAKKDTFCETLHNIRVPQGYCSDFSSLVNLKDRKLIGLKSHDYHMLMQEFFPIAIRSIMHLPTRYIIIRNKPKGCIAEETIVKETIEFFSEYNKSIETIGIPLDKHETDENEEEKPLSVGKLSEVSSKLFQKARLYVERELTISKESVSETVRWISYGPRATVVKYDAYNINGYTFHTKYHDGKVYQNSGVSVEAIDLHIAKEVATTRKVFYYGVLQEIWLKLLLLCSISAAQEVQRKYAK</sequence>
<proteinExistence type="predicted"/>
<feature type="compositionally biased region" description="Basic and acidic residues" evidence="1">
    <location>
        <begin position="26"/>
        <end position="41"/>
    </location>
</feature>
<feature type="region of interest" description="Disordered" evidence="1">
    <location>
        <begin position="26"/>
        <end position="50"/>
    </location>
</feature>